<feature type="region of interest" description="Disordered" evidence="3">
    <location>
        <begin position="81"/>
        <end position="130"/>
    </location>
</feature>
<keyword evidence="2" id="KW-0344">Guanine-nucleotide releasing factor</keyword>
<dbReference type="PROSITE" id="PS50009">
    <property type="entry name" value="RASGEF_CAT"/>
    <property type="match status" value="1"/>
</dbReference>
<sequence>MNALPSVSLEGFLWSRKSSTSSNSKNENISNNKNVNTIKNKEHRKYSSQLSQQQHILELSKNKTRSSSSTSLSTLTQNSLSNILPNKSNSNHHHSESVENLPSYNSKQSHSQPHSQSHSHLHQQSRKSSIISKESYLRNSSSQPVVSLNTKNNSLFSFKNHSTISVVSRGSTHHLLPKNDDTNSVLLYETVNNHNNSNIINPGIDQDINNAKSTNNIDTDPDLLNSTSLKNNDKPANITIRLNNKTYDSTIFKSDWINKSHGQITINNPNYHNQSGASAMSPSSSGSLNTDKHSSKRESRFFSNYSHNNNSSSKELLISGPHNITDENDSSIQRPESYNNNNKNHFHSQSQSQQIIIPDYRLYRAQLKGSVFSLYKNGVNNNIKCFDPNLPPENNNVTNNDTIDRSTILSTESLPSMNTKNKNNSKRATIAGSLSSVQNSSTTTIDDKITNSSSDATTNCKIKYLNDKFPHPDLIIDPHTDKIIDGSLESLCHTILFHSHTDNISETSHLTNLQPSGIDISNLLLILPLINDFIKFLTVFNQFGLTFTKNNSKIALNSTQYFHISKQKDALLTDRLALVVKTVLNTFPGFLLSDEIFQATITLLDTISLHNDEISNSLKIAVANKYNELNKLTYFIRPNSSDKSGNLLKINPKLLDELLDINKFLSLDTKTFANNIHLINLKFDKVWAPRLDYLLLYSSKYIDMDITILNPLVFNNSENVHFLGRLLICHLFPSHKTTLEAQSNTSAHRNFISDARTRAKVLIKWVQLGCRLEQLGDMVSWLTIATIVCSIPILRLSQSWQYVPESILKIIFKDWVPTIVQLDRRQMSSKSTSSVFILAPPNLEEPYIRENVISYFGDLIVIADDLPNNSALKYLEKKVNRTKNAFHKWQQRLETIDKEIAKKGISINKNSEVKENDPSTDPLYQFWKYHTSQPKLNITKIMQISLEYEPPLVNQEFYSIIGSQRSSLLTGSYLPIVFNELLPNYTLFPRKSLVEAAGNLLPNNNNLKLPPPRSSARISKALVLSEAKIPEQIIKLDFESNPITGVENIEGPLIKELMSTPSTKHLLMKSIRDMFNINMDMFHISNDLVFKTSVDTIEDLHRPSSVFIESPKRFSQHSLKLNSRDSVDTTSRLSKTLENLDFFKDSSNSSDILDTSAIDVVVKSASLEKLYDLLVLTAGSFSKLIDTKDLENYCYHRQNSSTSKNTVGLLDFALAKLSMDNDTFRETFFNTYKSFTTTLNVLENLAKRFVGAKSCAMNICNVIDSDTVPADSDIQFPVWDADVPEDSNTNEKYIIKIQIGTAEALLHLISNHYTDFTDNIECHTTVLDILKIMEQEIIIEWPKRLKVANKNTNTNTKDAHNLTLLLEELTSLFNNIKSHYQKQLYRPVGISKMKKKIIEQLSSFRNLTFSEFSNMLNEKYPMDSLTTDFKSMNYRDYSSIYNWVCKLDKIFTDAFTLTTKQDWIATYEYLELLSKESLISFFQYPLHSISKRLINTGSSQLKEMQISNIFLWLSTISNVNNQSIFSGLASSLQLLFIIHQSLTSFFLAEITDVHKQHEDRINTCALILQILNYVRWKNNALDLFNLENNNDISPHIPSFIESAICNSIVSVESRFFEYAWSLAGSKLMPENNRNQGRSIKNIIENIDPVHIRNFLEIDNIYTDKNSKNLCPCPGWFICRLLDISQYVPNMDTSNSKLINFDKRRFVNNIVSNVFSLIPNSSKIELYNNLDTFRTGWAKILFNKIEPPSSNLKKKAYNISLDKSKAIKFQESGLFNGIIGDEVDKIRREERKLELLKEQEKYSKVSENITINSKYAEKDAVTSNHLSLNSSMTTLNPSYMSNSSGNKNKRNSVAPTSRNHSTVTHSSGSVSKKIGGFFRRPFSIAGFNTSTSNYSLNNSLVPDGTARKVIQPDLLPDIEDNELEGLKPALTLKTFEIKNIMEVINHKNNMAYIHSFKIVMQDGDEYMIQAKDARELKEWIRMLNLSKRYSFYSEKFKGKTHNKVFGVPLECICEREGTLVPTIVMKLLEEIELRGLDEVGLYRIPGSVGSINALKNAFDEEGAVNTSFTLEDDRWFEINAIAGCFKMYLRELPDSLFSNKIEEFANLVLNYKSNNPSYETYKTDVSNLLLKLPACYYHTMKRIVLHLNKVHQHVENNRMDASNLAIVFSMSFIDQDDLARCMGATLGAIQTILQQFIKSPQDFFI</sequence>
<accession>A0AAN7ZSY8</accession>
<dbReference type="InterPro" id="IPR050729">
    <property type="entry name" value="Rho-GAP"/>
</dbReference>
<dbReference type="Pfam" id="PF00617">
    <property type="entry name" value="RasGEF"/>
    <property type="match status" value="1"/>
</dbReference>
<dbReference type="GO" id="GO:0005933">
    <property type="term" value="C:cellular bud"/>
    <property type="evidence" value="ECO:0007669"/>
    <property type="project" value="UniProtKB-ARBA"/>
</dbReference>
<evidence type="ECO:0000259" key="7">
    <source>
        <dbReference type="PROSITE" id="PS50238"/>
    </source>
</evidence>
<feature type="domain" description="Rho-GAP" evidence="7">
    <location>
        <begin position="2006"/>
        <end position="2203"/>
    </location>
</feature>
<feature type="domain" description="Ras-GEF" evidence="5">
    <location>
        <begin position="668"/>
        <end position="951"/>
    </location>
</feature>
<reference evidence="9" key="1">
    <citation type="submission" date="2023-07" db="EMBL/GenBank/DDBJ databases">
        <title>A draft genome of Kazachstania heterogenica Y-27499.</title>
        <authorList>
            <person name="Donic C."/>
            <person name="Kralova J.S."/>
            <person name="Fidel L."/>
            <person name="Ben-Dor S."/>
            <person name="Jung S."/>
        </authorList>
    </citation>
    <scope>NUCLEOTIDE SEQUENCE [LARGE SCALE GENOMIC DNA]</scope>
    <source>
        <strain evidence="9">Y27499</strain>
    </source>
</reference>
<name>A0AAN7ZSY8_9SACH</name>
<dbReference type="Gene3D" id="1.10.840.10">
    <property type="entry name" value="Ras guanine-nucleotide exchange factors catalytic domain"/>
    <property type="match status" value="1"/>
</dbReference>
<dbReference type="InterPro" id="IPR011993">
    <property type="entry name" value="PH-like_dom_sf"/>
</dbReference>
<dbReference type="CDD" id="cd06224">
    <property type="entry name" value="REM"/>
    <property type="match status" value="1"/>
</dbReference>
<dbReference type="InterPro" id="IPR008936">
    <property type="entry name" value="Rho_GTPase_activation_prot"/>
</dbReference>
<dbReference type="Pfam" id="PF00618">
    <property type="entry name" value="RasGEF_N"/>
    <property type="match status" value="1"/>
</dbReference>
<dbReference type="Pfam" id="PF00620">
    <property type="entry name" value="RhoGAP"/>
    <property type="match status" value="1"/>
</dbReference>
<dbReference type="SMART" id="SM00324">
    <property type="entry name" value="RhoGAP"/>
    <property type="match status" value="1"/>
</dbReference>
<feature type="domain" description="PH" evidence="4">
    <location>
        <begin position="1953"/>
        <end position="1987"/>
    </location>
</feature>
<feature type="compositionally biased region" description="Low complexity" evidence="3">
    <location>
        <begin position="275"/>
        <end position="287"/>
    </location>
</feature>
<dbReference type="Gene3D" id="1.10.555.10">
    <property type="entry name" value="Rho GTPase activation protein"/>
    <property type="match status" value="1"/>
</dbReference>
<dbReference type="PROSITE" id="PS50212">
    <property type="entry name" value="RASGEF_NTER"/>
    <property type="match status" value="1"/>
</dbReference>
<dbReference type="PROSITE" id="PS50238">
    <property type="entry name" value="RHOGAP"/>
    <property type="match status" value="1"/>
</dbReference>
<dbReference type="Gene3D" id="2.30.29.30">
    <property type="entry name" value="Pleckstrin-homology domain (PH domain)/Phosphotyrosine-binding domain (PTB)"/>
    <property type="match status" value="1"/>
</dbReference>
<evidence type="ECO:0000256" key="2">
    <source>
        <dbReference type="PROSITE-ProRule" id="PRU00168"/>
    </source>
</evidence>
<dbReference type="GO" id="GO:0007264">
    <property type="term" value="P:small GTPase-mediated signal transduction"/>
    <property type="evidence" value="ECO:0007669"/>
    <property type="project" value="InterPro"/>
</dbReference>
<dbReference type="GO" id="GO:0005938">
    <property type="term" value="C:cell cortex"/>
    <property type="evidence" value="ECO:0007669"/>
    <property type="project" value="UniProtKB-ARBA"/>
</dbReference>
<organism evidence="8 9">
    <name type="scientific">Arxiozyma heterogenica</name>
    <dbReference type="NCBI Taxonomy" id="278026"/>
    <lineage>
        <taxon>Eukaryota</taxon>
        <taxon>Fungi</taxon>
        <taxon>Dikarya</taxon>
        <taxon>Ascomycota</taxon>
        <taxon>Saccharomycotina</taxon>
        <taxon>Saccharomycetes</taxon>
        <taxon>Saccharomycetales</taxon>
        <taxon>Saccharomycetaceae</taxon>
        <taxon>Arxiozyma</taxon>
    </lineage>
</organism>
<feature type="compositionally biased region" description="Basic and acidic residues" evidence="3">
    <location>
        <begin position="290"/>
        <end position="300"/>
    </location>
</feature>
<dbReference type="InterPro" id="IPR000651">
    <property type="entry name" value="Ras-like_Gua-exchang_fac_N"/>
</dbReference>
<dbReference type="GO" id="GO:0005085">
    <property type="term" value="F:guanyl-nucleotide exchange factor activity"/>
    <property type="evidence" value="ECO:0007669"/>
    <property type="project" value="UniProtKB-KW"/>
</dbReference>
<feature type="compositionally biased region" description="Low complexity" evidence="3">
    <location>
        <begin position="303"/>
        <end position="313"/>
    </location>
</feature>
<gene>
    <name evidence="8" type="ORF">RI543_001306</name>
</gene>
<dbReference type="InterPro" id="IPR001849">
    <property type="entry name" value="PH_domain"/>
</dbReference>
<evidence type="ECO:0000259" key="5">
    <source>
        <dbReference type="PROSITE" id="PS50009"/>
    </source>
</evidence>
<evidence type="ECO:0000313" key="8">
    <source>
        <dbReference type="EMBL" id="KAK5781259.1"/>
    </source>
</evidence>
<dbReference type="InterPro" id="IPR000198">
    <property type="entry name" value="RhoGAP_dom"/>
</dbReference>
<dbReference type="GO" id="GO:0005096">
    <property type="term" value="F:GTPase activator activity"/>
    <property type="evidence" value="ECO:0007669"/>
    <property type="project" value="UniProtKB-KW"/>
</dbReference>
<evidence type="ECO:0000259" key="4">
    <source>
        <dbReference type="PROSITE" id="PS50003"/>
    </source>
</evidence>
<feature type="compositionally biased region" description="Low complexity" evidence="3">
    <location>
        <begin position="106"/>
        <end position="116"/>
    </location>
</feature>
<dbReference type="SUPFAM" id="SSF50729">
    <property type="entry name" value="PH domain-like"/>
    <property type="match status" value="1"/>
</dbReference>
<evidence type="ECO:0000313" key="9">
    <source>
        <dbReference type="Proteomes" id="UP001306508"/>
    </source>
</evidence>
<keyword evidence="9" id="KW-1185">Reference proteome</keyword>
<feature type="region of interest" description="Disordered" evidence="3">
    <location>
        <begin position="1835"/>
        <end position="1866"/>
    </location>
</feature>
<proteinExistence type="predicted"/>
<feature type="region of interest" description="Disordered" evidence="3">
    <location>
        <begin position="16"/>
        <end position="54"/>
    </location>
</feature>
<dbReference type="EMBL" id="JAWIZZ010000037">
    <property type="protein sequence ID" value="KAK5781259.1"/>
    <property type="molecule type" value="Genomic_DNA"/>
</dbReference>
<dbReference type="InterPro" id="IPR036964">
    <property type="entry name" value="RASGEF_cat_dom_sf"/>
</dbReference>
<dbReference type="SMART" id="SM00147">
    <property type="entry name" value="RasGEF"/>
    <property type="match status" value="1"/>
</dbReference>
<dbReference type="InterPro" id="IPR001895">
    <property type="entry name" value="RASGEF_cat_dom"/>
</dbReference>
<dbReference type="CDD" id="cd00159">
    <property type="entry name" value="RhoGAP"/>
    <property type="match status" value="1"/>
</dbReference>
<evidence type="ECO:0000256" key="1">
    <source>
        <dbReference type="ARBA" id="ARBA00022468"/>
    </source>
</evidence>
<dbReference type="Gene3D" id="1.20.870.10">
    <property type="entry name" value="Son of sevenless (SoS) protein Chain: S domain 1"/>
    <property type="match status" value="1"/>
</dbReference>
<dbReference type="PANTHER" id="PTHR23176">
    <property type="entry name" value="RHO/RAC/CDC GTPASE-ACTIVATING PROTEIN"/>
    <property type="match status" value="1"/>
</dbReference>
<protein>
    <submittedName>
        <fullName evidence="8">Uncharacterized protein</fullName>
    </submittedName>
</protein>
<feature type="compositionally biased region" description="Low complexity" evidence="3">
    <location>
        <begin position="17"/>
        <end position="38"/>
    </location>
</feature>
<dbReference type="SUPFAM" id="SSF48366">
    <property type="entry name" value="Ras GEF"/>
    <property type="match status" value="2"/>
</dbReference>
<dbReference type="Proteomes" id="UP001306508">
    <property type="component" value="Unassembled WGS sequence"/>
</dbReference>
<feature type="domain" description="N-terminal Ras-GEF" evidence="6">
    <location>
        <begin position="1197"/>
        <end position="1353"/>
    </location>
</feature>
<dbReference type="SMART" id="SM00229">
    <property type="entry name" value="RasGEFN"/>
    <property type="match status" value="1"/>
</dbReference>
<dbReference type="InterPro" id="IPR023578">
    <property type="entry name" value="Ras_GEF_dom_sf"/>
</dbReference>
<comment type="caution">
    <text evidence="8">The sequence shown here is derived from an EMBL/GenBank/DDBJ whole genome shotgun (WGS) entry which is preliminary data.</text>
</comment>
<dbReference type="PANTHER" id="PTHR23176:SF96">
    <property type="entry name" value="GTPASE-ACTIVATING PROTEIN BEM2_IPL2"/>
    <property type="match status" value="1"/>
</dbReference>
<evidence type="ECO:0000256" key="3">
    <source>
        <dbReference type="SAM" id="MobiDB-lite"/>
    </source>
</evidence>
<evidence type="ECO:0000259" key="6">
    <source>
        <dbReference type="PROSITE" id="PS50212"/>
    </source>
</evidence>
<dbReference type="SUPFAM" id="SSF48350">
    <property type="entry name" value="GTPase activation domain, GAP"/>
    <property type="match status" value="1"/>
</dbReference>
<dbReference type="GO" id="GO:0007010">
    <property type="term" value="P:cytoskeleton organization"/>
    <property type="evidence" value="ECO:0007669"/>
    <property type="project" value="UniProtKB-ARBA"/>
</dbReference>
<keyword evidence="1" id="KW-0343">GTPase activation</keyword>
<feature type="compositionally biased region" description="Polar residues" evidence="3">
    <location>
        <begin position="330"/>
        <end position="343"/>
    </location>
</feature>
<dbReference type="PROSITE" id="PS50003">
    <property type="entry name" value="PH_DOMAIN"/>
    <property type="match status" value="1"/>
</dbReference>
<feature type="region of interest" description="Disordered" evidence="3">
    <location>
        <begin position="267"/>
        <end position="352"/>
    </location>
</feature>